<dbReference type="EMBL" id="JAWQEG010002173">
    <property type="protein sequence ID" value="KAK3873885.1"/>
    <property type="molecule type" value="Genomic_DNA"/>
</dbReference>
<dbReference type="GO" id="GO:0000149">
    <property type="term" value="F:SNARE binding"/>
    <property type="evidence" value="ECO:0007669"/>
    <property type="project" value="TreeGrafter"/>
</dbReference>
<dbReference type="InterPro" id="IPR019514">
    <property type="entry name" value="Syndetin_C"/>
</dbReference>
<reference evidence="8" key="1">
    <citation type="submission" date="2023-10" db="EMBL/GenBank/DDBJ databases">
        <title>Genome assemblies of two species of porcelain crab, Petrolisthes cinctipes and Petrolisthes manimaculis (Anomura: Porcellanidae).</title>
        <authorList>
            <person name="Angst P."/>
        </authorList>
    </citation>
    <scope>NUCLEOTIDE SEQUENCE</scope>
    <source>
        <strain evidence="8">PB745_01</strain>
        <tissue evidence="8">Gill</tissue>
    </source>
</reference>
<evidence type="ECO:0000256" key="2">
    <source>
        <dbReference type="ARBA" id="ARBA00022927"/>
    </source>
</evidence>
<keyword evidence="9" id="KW-1185">Reference proteome</keyword>
<dbReference type="InterPro" id="IPR040047">
    <property type="entry name" value="VPS50"/>
</dbReference>
<keyword evidence="2" id="KW-0653">Protein transport</keyword>
<dbReference type="EMBL" id="JAWQEG010002978">
    <property type="protein sequence ID" value="KAK3868580.1"/>
    <property type="molecule type" value="Genomic_DNA"/>
</dbReference>
<dbReference type="GO" id="GO:0042147">
    <property type="term" value="P:retrograde transport, endosome to Golgi"/>
    <property type="evidence" value="ECO:0007669"/>
    <property type="project" value="InterPro"/>
</dbReference>
<feature type="region of interest" description="Disordered" evidence="4">
    <location>
        <begin position="564"/>
        <end position="587"/>
    </location>
</feature>
<dbReference type="GO" id="GO:0005829">
    <property type="term" value="C:cytosol"/>
    <property type="evidence" value="ECO:0007669"/>
    <property type="project" value="GOC"/>
</dbReference>
<dbReference type="InterPro" id="IPR019515">
    <property type="entry name" value="VPS54_N"/>
</dbReference>
<evidence type="ECO:0000313" key="9">
    <source>
        <dbReference type="Proteomes" id="UP001286313"/>
    </source>
</evidence>
<feature type="compositionally biased region" description="Acidic residues" evidence="4">
    <location>
        <begin position="576"/>
        <end position="585"/>
    </location>
</feature>
<evidence type="ECO:0000256" key="1">
    <source>
        <dbReference type="ARBA" id="ARBA00022448"/>
    </source>
</evidence>
<keyword evidence="1" id="KW-0813">Transport</keyword>
<keyword evidence="3" id="KW-0175">Coiled coil</keyword>
<evidence type="ECO:0000259" key="5">
    <source>
        <dbReference type="Pfam" id="PF10474"/>
    </source>
</evidence>
<evidence type="ECO:0000256" key="4">
    <source>
        <dbReference type="SAM" id="MobiDB-lite"/>
    </source>
</evidence>
<comment type="caution">
    <text evidence="8">The sequence shown here is derived from an EMBL/GenBank/DDBJ whole genome shotgun (WGS) entry which is preliminary data.</text>
</comment>
<organism evidence="8 9">
    <name type="scientific">Petrolisthes cinctipes</name>
    <name type="common">Flat porcelain crab</name>
    <dbReference type="NCBI Taxonomy" id="88211"/>
    <lineage>
        <taxon>Eukaryota</taxon>
        <taxon>Metazoa</taxon>
        <taxon>Ecdysozoa</taxon>
        <taxon>Arthropoda</taxon>
        <taxon>Crustacea</taxon>
        <taxon>Multicrustacea</taxon>
        <taxon>Malacostraca</taxon>
        <taxon>Eumalacostraca</taxon>
        <taxon>Eucarida</taxon>
        <taxon>Decapoda</taxon>
        <taxon>Pleocyemata</taxon>
        <taxon>Anomura</taxon>
        <taxon>Galatheoidea</taxon>
        <taxon>Porcellanidae</taxon>
        <taxon>Petrolisthes</taxon>
    </lineage>
</organism>
<dbReference type="GO" id="GO:0015031">
    <property type="term" value="P:protein transport"/>
    <property type="evidence" value="ECO:0007669"/>
    <property type="project" value="UniProtKB-KW"/>
</dbReference>
<evidence type="ECO:0000313" key="7">
    <source>
        <dbReference type="EMBL" id="KAK3868580.1"/>
    </source>
</evidence>
<protein>
    <recommendedName>
        <fullName evidence="10">Syndetin</fullName>
    </recommendedName>
</protein>
<accession>A0AAE1FGJ8</accession>
<feature type="domain" description="Syndetin C-terminal" evidence="5">
    <location>
        <begin position="723"/>
        <end position="955"/>
    </location>
</feature>
<evidence type="ECO:0000259" key="6">
    <source>
        <dbReference type="Pfam" id="PF10475"/>
    </source>
</evidence>
<evidence type="ECO:0008006" key="10">
    <source>
        <dbReference type="Google" id="ProtNLM"/>
    </source>
</evidence>
<evidence type="ECO:0000256" key="3">
    <source>
        <dbReference type="ARBA" id="ARBA00023054"/>
    </source>
</evidence>
<dbReference type="PANTHER" id="PTHR13258:SF0">
    <property type="entry name" value="SYNDETIN"/>
    <property type="match status" value="1"/>
</dbReference>
<evidence type="ECO:0000313" key="8">
    <source>
        <dbReference type="EMBL" id="KAK3873885.1"/>
    </source>
</evidence>
<dbReference type="AlphaFoldDB" id="A0AAE1FGJ8"/>
<name>A0AAE1FGJ8_PETCI</name>
<proteinExistence type="predicted"/>
<dbReference type="Pfam" id="PF10474">
    <property type="entry name" value="Syndetin_C"/>
    <property type="match status" value="1"/>
</dbReference>
<dbReference type="GO" id="GO:1990745">
    <property type="term" value="C:EARP complex"/>
    <property type="evidence" value="ECO:0007669"/>
    <property type="project" value="InterPro"/>
</dbReference>
<dbReference type="GO" id="GO:0032456">
    <property type="term" value="P:endocytic recycling"/>
    <property type="evidence" value="ECO:0007669"/>
    <property type="project" value="InterPro"/>
</dbReference>
<feature type="domain" description="Vacuolar protein sorting-associated protein 54 N-terminal" evidence="6">
    <location>
        <begin position="67"/>
        <end position="368"/>
    </location>
</feature>
<dbReference type="Proteomes" id="UP001286313">
    <property type="component" value="Unassembled WGS sequence"/>
</dbReference>
<dbReference type="Pfam" id="PF10475">
    <property type="entry name" value="Vps54_N"/>
    <property type="match status" value="1"/>
</dbReference>
<dbReference type="PANTHER" id="PTHR13258">
    <property type="entry name" value="SYNDETIN"/>
    <property type="match status" value="1"/>
</dbReference>
<gene>
    <name evidence="8" type="ORF">Pcinc_021126</name>
    <name evidence="7" type="ORF">Pcinc_026037</name>
</gene>
<sequence length="962" mass="109645">MDIKEKFRSFMDKQKILSLKTPPVQAAAEFVTSDEFEGRTAVTAQLHRQSSVLSDHILTPEAEQAVIDSIEVIYFESGDNNVVDVGEHELKKCPHTADVHVINGLRSRLRKQQAIVSRRVSDLIMQKQGQCSEEMEHVTGLQTEVIKEVGLCVEGRKKLAQGRTQFTSASLGILANYSKRQKISSVIRSLRMIRTLQMTDVQLQTLLKVEDYPGAIQLLLECQKAAATFKHFTCISELSTKLQDTLEGAEEQLDVALARVAANFNASNYEKLQIAYGLLGKTQTLMNQLHMHITSHIHNSAFTIVLGYVELYNSASGGNTSVSGSSFSKLQYSELCKYVHEESLLPCLLDLSKSMWNILKSYRSIINWHENDEKLSRECAGEESEQENESDTSRKYTKQKLKHGLPRIWQDVQAKVRTFILASDLSHFKFDDFLRILDVINKLIDIGECFCSSKSETLRESIKKQSLNYFRNHHRARMEELHMFLENEGWEACPVKSTFSIHQLMEFRFLKGRDTNLTRITSPSSSPTKKQGNGGERKDVFEQYSEDGSPFDLVTEESVEEDIMASEDIRDSSTVSDDDSDDDLPDELKRDYVDEQTGETPHPNLKRKVDHSKTPIVTNTTLTILRLIGKYIQMMRLLQPIALDVMICLSHLFDYYLFAVFTFFGARGDLEQNLSRHLLTSLKKIQDTLIYAPDSPLEDSTNQDKVPCPSLSPVVDLTSPDSMYGLGVRMAAVESLGFLATQLEALHPYVEPLIPPQRRTHLHQFYTSTVKATPEIRHHVYTAVAAQVIDYDSILNRMTSVRWDISDIMSQHSQYVDDLLRQLQVLSMRVEELSRVSPVPSEAYRALWESVVRITNRTLLEGYASARKCTNEGRSLMQLDYQQFLMKLECLTWVRPLPDKPLVEGFIKAYYYPESKLEEWVRQSGVDYNSRHLTSLVATMTHISKRVRQRIAIMVEDGGRKA</sequence>